<dbReference type="Proteomes" id="UP000243525">
    <property type="component" value="Unassembled WGS sequence"/>
</dbReference>
<protein>
    <submittedName>
        <fullName evidence="1">Uncharacterized protein</fullName>
    </submittedName>
</protein>
<dbReference type="AlphaFoldDB" id="A0A2T5BYE7"/>
<dbReference type="EMBL" id="QAAD01000020">
    <property type="protein sequence ID" value="PTN07243.1"/>
    <property type="molecule type" value="Genomic_DNA"/>
</dbReference>
<gene>
    <name evidence="1" type="ORF">C8N47_12028</name>
</gene>
<accession>A0A2T5BYE7</accession>
<proteinExistence type="predicted"/>
<comment type="caution">
    <text evidence="1">The sequence shown here is derived from an EMBL/GenBank/DDBJ whole genome shotgun (WGS) entry which is preliminary data.</text>
</comment>
<sequence>MYSCSDNEDQVIPTEQESDHVSLVTGIDSEPYISSEMKSIIAMLDTSSSDLPIPIDRLIPGFENMTISENDSSVELQTKSIIIGTEDAYTVVTGYTTYSTLYTGAYASINATQASNFNFTAGNYYITCRAITATVSTGGYDVYPEVLNTDIMGSSPDDTDQRGYHYETIVSNSLYKFTTYIYGIAYTTNNDIIYWIPAIPTTFTYDSDYRNNMQWRFYSI</sequence>
<organism evidence="1 2">
    <name type="scientific">Mangrovibacterium marinum</name>
    <dbReference type="NCBI Taxonomy" id="1639118"/>
    <lineage>
        <taxon>Bacteria</taxon>
        <taxon>Pseudomonadati</taxon>
        <taxon>Bacteroidota</taxon>
        <taxon>Bacteroidia</taxon>
        <taxon>Marinilabiliales</taxon>
        <taxon>Prolixibacteraceae</taxon>
        <taxon>Mangrovibacterium</taxon>
    </lineage>
</organism>
<name>A0A2T5BYE7_9BACT</name>
<keyword evidence="2" id="KW-1185">Reference proteome</keyword>
<evidence type="ECO:0000313" key="1">
    <source>
        <dbReference type="EMBL" id="PTN07243.1"/>
    </source>
</evidence>
<reference evidence="1 2" key="1">
    <citation type="submission" date="2018-04" db="EMBL/GenBank/DDBJ databases">
        <title>Genomic Encyclopedia of Archaeal and Bacterial Type Strains, Phase II (KMG-II): from individual species to whole genera.</title>
        <authorList>
            <person name="Goeker M."/>
        </authorList>
    </citation>
    <scope>NUCLEOTIDE SEQUENCE [LARGE SCALE GENOMIC DNA]</scope>
    <source>
        <strain evidence="1 2">DSM 28823</strain>
    </source>
</reference>
<evidence type="ECO:0000313" key="2">
    <source>
        <dbReference type="Proteomes" id="UP000243525"/>
    </source>
</evidence>